<evidence type="ECO:0000256" key="1">
    <source>
        <dbReference type="ARBA" id="ARBA00004651"/>
    </source>
</evidence>
<dbReference type="PROSITE" id="PS50929">
    <property type="entry name" value="ABC_TM1F"/>
    <property type="match status" value="1"/>
</dbReference>
<proteinExistence type="predicted"/>
<organism evidence="7 8">
    <name type="scientific">Gemmobacter aquaticus</name>
    <dbReference type="NCBI Taxonomy" id="490185"/>
    <lineage>
        <taxon>Bacteria</taxon>
        <taxon>Pseudomonadati</taxon>
        <taxon>Pseudomonadota</taxon>
        <taxon>Alphaproteobacteria</taxon>
        <taxon>Rhodobacterales</taxon>
        <taxon>Paracoccaceae</taxon>
        <taxon>Gemmobacter</taxon>
    </lineage>
</organism>
<dbReference type="EMBL" id="BMLP01000015">
    <property type="protein sequence ID" value="GGO38921.1"/>
    <property type="molecule type" value="Genomic_DNA"/>
</dbReference>
<feature type="transmembrane region" description="Helical" evidence="5">
    <location>
        <begin position="150"/>
        <end position="169"/>
    </location>
</feature>
<dbReference type="AlphaFoldDB" id="A0A917YMP4"/>
<dbReference type="Gene3D" id="1.20.1560.10">
    <property type="entry name" value="ABC transporter type 1, transmembrane domain"/>
    <property type="match status" value="1"/>
</dbReference>
<keyword evidence="4 5" id="KW-0472">Membrane</keyword>
<dbReference type="Pfam" id="PF00664">
    <property type="entry name" value="ABC_membrane"/>
    <property type="match status" value="1"/>
</dbReference>
<dbReference type="Gene3D" id="3.40.50.300">
    <property type="entry name" value="P-loop containing nucleotide triphosphate hydrolases"/>
    <property type="match status" value="1"/>
</dbReference>
<name>A0A917YMP4_9RHOB</name>
<evidence type="ECO:0000259" key="6">
    <source>
        <dbReference type="PROSITE" id="PS50929"/>
    </source>
</evidence>
<dbReference type="InterPro" id="IPR036640">
    <property type="entry name" value="ABC1_TM_sf"/>
</dbReference>
<keyword evidence="8" id="KW-1185">Reference proteome</keyword>
<dbReference type="InterPro" id="IPR039421">
    <property type="entry name" value="Type_1_exporter"/>
</dbReference>
<feature type="transmembrane region" description="Helical" evidence="5">
    <location>
        <begin position="238"/>
        <end position="256"/>
    </location>
</feature>
<accession>A0A917YMP4</accession>
<dbReference type="SUPFAM" id="SSF52540">
    <property type="entry name" value="P-loop containing nucleoside triphosphate hydrolases"/>
    <property type="match status" value="1"/>
</dbReference>
<sequence>MSIHSVFQGQRGLVFAIFLASLFVNALILTTPLYMTQLFTHVMASGNVATLIALTIGAGLCLLFFLAFDALRQRLASRLGTRLEAALGPTVMTALVEDVTLREQMGVQPLRDIQDLRNFVSGSFFTALLDAPWSIVFVGVIFLFHVDLGLIALAGVLALFVLGVLSEILGRKPNRASQQATQKVNRLAEEALRNADLLHAMGGSPAMVRRWQGRSLVAMVQGTLASDRIGTLASIARFLRLALQIAMLGWGALLVMNNELAPGLMMAASILLGRAAAPVEQSIAGWRMLLSARASVQRLQTVLDRHHAAAARMELPAPLGHLALDEVSVILPDRPQPLLFGISLDLPPGASLGVIGPSGAGKTTLARALVGLQPLARGAVRIDDSALTDWPAQQIGRHIGFLPQRVELFAGTVAENIALMDDEAAPSAIVEAARRAEVHELILTLPQGYNTEVGQMGERLSAGQRQRIGLARAFYGERPISTPKAKRRWPALSRPPMPAA</sequence>
<evidence type="ECO:0000313" key="8">
    <source>
        <dbReference type="Proteomes" id="UP000598196"/>
    </source>
</evidence>
<dbReference type="SUPFAM" id="SSF90123">
    <property type="entry name" value="ABC transporter transmembrane region"/>
    <property type="match status" value="1"/>
</dbReference>
<dbReference type="GO" id="GO:0034040">
    <property type="term" value="F:ATPase-coupled lipid transmembrane transporter activity"/>
    <property type="evidence" value="ECO:0007669"/>
    <property type="project" value="TreeGrafter"/>
</dbReference>
<evidence type="ECO:0000256" key="3">
    <source>
        <dbReference type="ARBA" id="ARBA00022989"/>
    </source>
</evidence>
<dbReference type="Proteomes" id="UP000598196">
    <property type="component" value="Unassembled WGS sequence"/>
</dbReference>
<feature type="domain" description="ABC transmembrane type-1" evidence="6">
    <location>
        <begin position="15"/>
        <end position="291"/>
    </location>
</feature>
<evidence type="ECO:0000256" key="5">
    <source>
        <dbReference type="SAM" id="Phobius"/>
    </source>
</evidence>
<dbReference type="InterPro" id="IPR003439">
    <property type="entry name" value="ABC_transporter-like_ATP-bd"/>
</dbReference>
<dbReference type="PANTHER" id="PTHR24221">
    <property type="entry name" value="ATP-BINDING CASSETTE SUB-FAMILY B"/>
    <property type="match status" value="1"/>
</dbReference>
<feature type="transmembrane region" description="Helical" evidence="5">
    <location>
        <begin position="119"/>
        <end position="144"/>
    </location>
</feature>
<evidence type="ECO:0000256" key="2">
    <source>
        <dbReference type="ARBA" id="ARBA00022692"/>
    </source>
</evidence>
<reference evidence="7 8" key="1">
    <citation type="journal article" date="2014" name="Int. J. Syst. Evol. Microbiol.">
        <title>Complete genome sequence of Corynebacterium casei LMG S-19264T (=DSM 44701T), isolated from a smear-ripened cheese.</title>
        <authorList>
            <consortium name="US DOE Joint Genome Institute (JGI-PGF)"/>
            <person name="Walter F."/>
            <person name="Albersmeier A."/>
            <person name="Kalinowski J."/>
            <person name="Ruckert C."/>
        </authorList>
    </citation>
    <scope>NUCLEOTIDE SEQUENCE [LARGE SCALE GENOMIC DNA]</scope>
    <source>
        <strain evidence="7 8">CGMCC 1.7029</strain>
    </source>
</reference>
<dbReference type="GO" id="GO:0005886">
    <property type="term" value="C:plasma membrane"/>
    <property type="evidence" value="ECO:0007669"/>
    <property type="project" value="UniProtKB-SubCell"/>
</dbReference>
<keyword evidence="2 5" id="KW-0812">Transmembrane</keyword>
<comment type="subcellular location">
    <subcellularLocation>
        <location evidence="1">Cell membrane</location>
        <topology evidence="1">Multi-pass membrane protein</topology>
    </subcellularLocation>
</comment>
<comment type="caution">
    <text evidence="7">The sequence shown here is derived from an EMBL/GenBank/DDBJ whole genome shotgun (WGS) entry which is preliminary data.</text>
</comment>
<evidence type="ECO:0000256" key="4">
    <source>
        <dbReference type="ARBA" id="ARBA00023136"/>
    </source>
</evidence>
<protein>
    <submittedName>
        <fullName evidence="7">Type I secretion protein</fullName>
    </submittedName>
</protein>
<dbReference type="InterPro" id="IPR011527">
    <property type="entry name" value="ABC1_TM_dom"/>
</dbReference>
<evidence type="ECO:0000313" key="7">
    <source>
        <dbReference type="EMBL" id="GGO38921.1"/>
    </source>
</evidence>
<keyword evidence="3 5" id="KW-1133">Transmembrane helix</keyword>
<dbReference type="GO" id="GO:0005524">
    <property type="term" value="F:ATP binding"/>
    <property type="evidence" value="ECO:0007669"/>
    <property type="project" value="InterPro"/>
</dbReference>
<dbReference type="Pfam" id="PF00005">
    <property type="entry name" value="ABC_tran"/>
    <property type="match status" value="1"/>
</dbReference>
<feature type="transmembrane region" description="Helical" evidence="5">
    <location>
        <begin position="12"/>
        <end position="35"/>
    </location>
</feature>
<dbReference type="PANTHER" id="PTHR24221:SF654">
    <property type="entry name" value="ATP-BINDING CASSETTE SUB-FAMILY B MEMBER 6"/>
    <property type="match status" value="1"/>
</dbReference>
<gene>
    <name evidence="7" type="primary">rspD</name>
    <name evidence="7" type="ORF">GCM10010991_36980</name>
</gene>
<dbReference type="InterPro" id="IPR027417">
    <property type="entry name" value="P-loop_NTPase"/>
</dbReference>
<feature type="transmembrane region" description="Helical" evidence="5">
    <location>
        <begin position="47"/>
        <end position="68"/>
    </location>
</feature>
<dbReference type="GO" id="GO:0016887">
    <property type="term" value="F:ATP hydrolysis activity"/>
    <property type="evidence" value="ECO:0007669"/>
    <property type="project" value="InterPro"/>
</dbReference>
<dbReference type="RefSeq" id="WP_188781618.1">
    <property type="nucleotide sequence ID" value="NZ_BMLP01000015.1"/>
</dbReference>
<dbReference type="GO" id="GO:0140359">
    <property type="term" value="F:ABC-type transporter activity"/>
    <property type="evidence" value="ECO:0007669"/>
    <property type="project" value="InterPro"/>
</dbReference>